<accession>A0A1Y3AMF6</accession>
<feature type="compositionally biased region" description="Low complexity" evidence="2">
    <location>
        <begin position="75"/>
        <end position="92"/>
    </location>
</feature>
<feature type="compositionally biased region" description="Acidic residues" evidence="2">
    <location>
        <begin position="398"/>
        <end position="412"/>
    </location>
</feature>
<keyword evidence="5" id="KW-1185">Reference proteome</keyword>
<dbReference type="PANTHER" id="PTHR12346:SF0">
    <property type="entry name" value="SIN3A, ISOFORM G"/>
    <property type="match status" value="1"/>
</dbReference>
<organism evidence="4 5">
    <name type="scientific">Euroglyphus maynei</name>
    <name type="common">Mayne's house dust mite</name>
    <dbReference type="NCBI Taxonomy" id="6958"/>
    <lineage>
        <taxon>Eukaryota</taxon>
        <taxon>Metazoa</taxon>
        <taxon>Ecdysozoa</taxon>
        <taxon>Arthropoda</taxon>
        <taxon>Chelicerata</taxon>
        <taxon>Arachnida</taxon>
        <taxon>Acari</taxon>
        <taxon>Acariformes</taxon>
        <taxon>Sarcoptiformes</taxon>
        <taxon>Astigmata</taxon>
        <taxon>Psoroptidia</taxon>
        <taxon>Analgoidea</taxon>
        <taxon>Pyroglyphidae</taxon>
        <taxon>Pyroglyphinae</taxon>
        <taxon>Euroglyphus</taxon>
    </lineage>
</organism>
<feature type="non-terminal residue" evidence="4">
    <location>
        <position position="1"/>
    </location>
</feature>
<evidence type="ECO:0000259" key="3">
    <source>
        <dbReference type="Pfam" id="PF16879"/>
    </source>
</evidence>
<dbReference type="InterPro" id="IPR039774">
    <property type="entry name" value="Sin3-like"/>
</dbReference>
<evidence type="ECO:0000313" key="5">
    <source>
        <dbReference type="Proteomes" id="UP000194236"/>
    </source>
</evidence>
<gene>
    <name evidence="4" type="ORF">BLA29_002850</name>
</gene>
<evidence type="ECO:0000256" key="2">
    <source>
        <dbReference type="SAM" id="MobiDB-lite"/>
    </source>
</evidence>
<dbReference type="GO" id="GO:0000122">
    <property type="term" value="P:negative regulation of transcription by RNA polymerase II"/>
    <property type="evidence" value="ECO:0007669"/>
    <property type="project" value="TreeGrafter"/>
</dbReference>
<comment type="caution">
    <text evidence="4">The sequence shown here is derived from an EMBL/GenBank/DDBJ whole genome shotgun (WGS) entry which is preliminary data.</text>
</comment>
<proteinExistence type="predicted"/>
<evidence type="ECO:0000313" key="4">
    <source>
        <dbReference type="EMBL" id="OTF69207.1"/>
    </source>
</evidence>
<dbReference type="OrthoDB" id="10265969at2759"/>
<dbReference type="EMBL" id="MUJZ01071691">
    <property type="protein sequence ID" value="OTF69207.1"/>
    <property type="molecule type" value="Genomic_DNA"/>
</dbReference>
<name>A0A1Y3AMF6_EURMA</name>
<feature type="region of interest" description="Disordered" evidence="2">
    <location>
        <begin position="477"/>
        <end position="560"/>
    </location>
</feature>
<dbReference type="GO" id="GO:0003714">
    <property type="term" value="F:transcription corepressor activity"/>
    <property type="evidence" value="ECO:0007669"/>
    <property type="project" value="InterPro"/>
</dbReference>
<feature type="domain" description="Sin3 C-terminal" evidence="3">
    <location>
        <begin position="215"/>
        <end position="476"/>
    </location>
</feature>
<reference evidence="4 5" key="1">
    <citation type="submission" date="2017-03" db="EMBL/GenBank/DDBJ databases">
        <title>Genome Survey of Euroglyphus maynei.</title>
        <authorList>
            <person name="Arlian L.G."/>
            <person name="Morgan M.S."/>
            <person name="Rider S.D."/>
        </authorList>
    </citation>
    <scope>NUCLEOTIDE SEQUENCE [LARGE SCALE GENOMIC DNA]</scope>
    <source>
        <strain evidence="4">Arlian Lab</strain>
        <tissue evidence="4">Whole body</tissue>
    </source>
</reference>
<dbReference type="InterPro" id="IPR031693">
    <property type="entry name" value="Sin3_C"/>
</dbReference>
<protein>
    <submittedName>
        <fullName evidence="4">Paired amphipathic helix protein Sin3a-like protein</fullName>
    </submittedName>
</protein>
<feature type="region of interest" description="Disordered" evidence="2">
    <location>
        <begin position="398"/>
        <end position="431"/>
    </location>
</feature>
<dbReference type="PANTHER" id="PTHR12346">
    <property type="entry name" value="SIN3B-RELATED"/>
    <property type="match status" value="1"/>
</dbReference>
<feature type="region of interest" description="Disordered" evidence="2">
    <location>
        <begin position="70"/>
        <end position="99"/>
    </location>
</feature>
<evidence type="ECO:0000256" key="1">
    <source>
        <dbReference type="ARBA" id="ARBA00022491"/>
    </source>
</evidence>
<dbReference type="AlphaFoldDB" id="A0A1Y3AMF6"/>
<feature type="compositionally biased region" description="Polar residues" evidence="2">
    <location>
        <begin position="522"/>
        <end position="542"/>
    </location>
</feature>
<dbReference type="Proteomes" id="UP000194236">
    <property type="component" value="Unassembled WGS sequence"/>
</dbReference>
<feature type="compositionally biased region" description="Polar residues" evidence="2">
    <location>
        <begin position="477"/>
        <end position="488"/>
    </location>
</feature>
<dbReference type="Pfam" id="PF16879">
    <property type="entry name" value="Sin3a_C"/>
    <property type="match status" value="1"/>
</dbReference>
<keyword evidence="1" id="KW-0678">Repressor</keyword>
<dbReference type="GO" id="GO:0070822">
    <property type="term" value="C:Sin3-type complex"/>
    <property type="evidence" value="ECO:0007669"/>
    <property type="project" value="TreeGrafter"/>
</dbReference>
<sequence length="594" mass="69331">NVIPLVLRRLISKDEEWRDAQKQFNRNWREQNEKYYLKSLDHQGISFKQNDIKFLRSKSLLTEIENIAEERSEQNEQQSSQWSSQHSNGNGNLNDTDQKSDQLQMPHMIFVYPDKSMIDVACNLIIHHVKRQTSIHKEDKRKIKQLMRHFIPDLFATPRGELSDDEIEDEPKNEKTKTLENIKLEKFDDPNKNEKSEIKPQPMLNSNPDEEYSLFFVNNFWYLFFRLHNILCERLSKMHKRAQQIAAEEVKENHCRNSSPSILLRLRNNLDVKVENYFATLVDMIKQVLDGNLDSNQYEDNLREMFSIHAYIAFTLDKVVQNIVRQVSNPHQQCTELYLEACKSGSAGGLCITAQQRAEEEYSYQKNIEQIISDDNRYKIIIYKGEGKITIDLLESNDDDDEDSTNDCDEDSNIPQSSRTLRSTTKNMSAKEREKCLMNEQKVHELVVEKFLTNPPFLKKYVRKHKGSFDLIAQMNSDSNEAEQQSPKPNEETNSTSNSSDKETNNNHSNNNNNSDEKMTNKDTVSAIIQPSITKANNDENQSSTTNNDKDKTKDTTDSNNECEFDIHRFKSLIFVQNETVLYRKNIDKPRMVN</sequence>
<feature type="compositionally biased region" description="Basic and acidic residues" evidence="2">
    <location>
        <begin position="548"/>
        <end position="557"/>
    </location>
</feature>
<feature type="compositionally biased region" description="Polar residues" evidence="2">
    <location>
        <begin position="414"/>
        <end position="428"/>
    </location>
</feature>